<proteinExistence type="predicted"/>
<feature type="domain" description="TraD/TraG TraM recognition site" evidence="7">
    <location>
        <begin position="413"/>
        <end position="531"/>
    </location>
</feature>
<dbReference type="PANTHER" id="PTHR37937:SF1">
    <property type="entry name" value="CONJUGATIVE TRANSFER: DNA TRANSPORT"/>
    <property type="match status" value="1"/>
</dbReference>
<evidence type="ECO:0000256" key="5">
    <source>
        <dbReference type="ARBA" id="ARBA00023136"/>
    </source>
</evidence>
<dbReference type="Gene3D" id="3.40.50.300">
    <property type="entry name" value="P-loop containing nucleotide triphosphate hydrolases"/>
    <property type="match status" value="1"/>
</dbReference>
<name>A0A0F7G325_9MICC</name>
<keyword evidence="5 6" id="KW-0472">Membrane</keyword>
<keyword evidence="2" id="KW-1003">Cell membrane</keyword>
<dbReference type="InterPro" id="IPR032689">
    <property type="entry name" value="TraG-D_C"/>
</dbReference>
<protein>
    <submittedName>
        <fullName evidence="8">Putative conjugative transfer gene complex protein</fullName>
    </submittedName>
</protein>
<dbReference type="Pfam" id="PF12696">
    <property type="entry name" value="TraG-D_C"/>
    <property type="match status" value="1"/>
</dbReference>
<sequence>MSAPNRKGTGLGDALGIWLAIGAATIFGGGTWVAAHLGSWMAGLAAPPAHPIDLVAGLAKGRVPWPDQATVVACVLAGVLIALVVTVLVVRSRTASKRIRVDKAAVYMGRGKDLHHLSTKGATATAVRLGVENSTGVRLGRSVAGKRPLWASWEDMLILIAGPRTMKTTSYAVPAILDAPGAVIATSNKRDIVDVTRAIRSEAGQVWVFDPQAVAEEEPSWWWNPLSYVKNEATAGNMAQHFAAGSREPGSKPDAYFDPAGQNLLKALLLAASLNAAPITQVYTWLTRPHDEAPADILRTAGFDLLADMVIGHIREPEKQRAGVYGTARQMVSCLTDRDVSQWVTPTPGTTVETDPRPQFVPEDFVRGKGTLYSLSREGVGTAGPLVTALTVAVVEAAEKYATSQPGGRLATPLLGILDEAANVCRWKALPDQYSHYGSRGIILMTILQSWSQGVEVWNLEGMRKLWSASNVKIYGGGVSEVGYLDELSRLIGQYSYINVSRSHSRTGSSSSRQESKDEILSVADLTALPRFRAILLASGAPATMIETIPWMNGPHAQKVKDSLAAKETIERAPVAVAAHNPWTDGDKS</sequence>
<dbReference type="EMBL" id="KJ410765">
    <property type="protein sequence ID" value="AKG47410.1"/>
    <property type="molecule type" value="Genomic_DNA"/>
</dbReference>
<evidence type="ECO:0000256" key="4">
    <source>
        <dbReference type="ARBA" id="ARBA00022989"/>
    </source>
</evidence>
<evidence type="ECO:0000256" key="3">
    <source>
        <dbReference type="ARBA" id="ARBA00022692"/>
    </source>
</evidence>
<evidence type="ECO:0000313" key="8">
    <source>
        <dbReference type="EMBL" id="AKG47410.1"/>
    </source>
</evidence>
<geneLocation type="plasmid" evidence="8">
    <name>p2MP</name>
</geneLocation>
<reference evidence="8" key="1">
    <citation type="journal article" date="2011" name="Biologija">
        <title>Analysis of phthalate degradation operon from Arthrobacter sp. 68b.</title>
        <authorList>
            <person name="Stanislauskiene R."/>
            <person name="Rudenkov M."/>
            <person name="Karvelis L."/>
            <person name="Gasparaviciute R."/>
            <person name="Meskiene R."/>
            <person name="Casaite V."/>
            <person name="Meskys R."/>
        </authorList>
    </citation>
    <scope>NUCLEOTIDE SEQUENCE</scope>
    <source>
        <strain evidence="8">68b</strain>
        <plasmid evidence="8">p2MP</plasmid>
    </source>
</reference>
<evidence type="ECO:0000256" key="2">
    <source>
        <dbReference type="ARBA" id="ARBA00022475"/>
    </source>
</evidence>
<keyword evidence="4 6" id="KW-1133">Transmembrane helix</keyword>
<feature type="transmembrane region" description="Helical" evidence="6">
    <location>
        <begin position="12"/>
        <end position="35"/>
    </location>
</feature>
<dbReference type="CDD" id="cd01127">
    <property type="entry name" value="TrwB_TraG_TraD_VirD4"/>
    <property type="match status" value="1"/>
</dbReference>
<evidence type="ECO:0000256" key="1">
    <source>
        <dbReference type="ARBA" id="ARBA00004651"/>
    </source>
</evidence>
<dbReference type="InterPro" id="IPR027417">
    <property type="entry name" value="P-loop_NTPase"/>
</dbReference>
<dbReference type="AlphaFoldDB" id="A0A0F7G325"/>
<accession>A0A0F7G325</accession>
<dbReference type="PANTHER" id="PTHR37937">
    <property type="entry name" value="CONJUGATIVE TRANSFER: DNA TRANSPORT"/>
    <property type="match status" value="1"/>
</dbReference>
<keyword evidence="3 6" id="KW-0812">Transmembrane</keyword>
<evidence type="ECO:0000259" key="7">
    <source>
        <dbReference type="Pfam" id="PF12696"/>
    </source>
</evidence>
<keyword evidence="8" id="KW-0614">Plasmid</keyword>
<evidence type="ECO:0000256" key="6">
    <source>
        <dbReference type="SAM" id="Phobius"/>
    </source>
</evidence>
<dbReference type="RefSeq" id="WP_173160872.1">
    <property type="nucleotide sequence ID" value="NZ_KJ410765.1"/>
</dbReference>
<dbReference type="InterPro" id="IPR051539">
    <property type="entry name" value="T4SS-coupling_protein"/>
</dbReference>
<feature type="transmembrane region" description="Helical" evidence="6">
    <location>
        <begin position="69"/>
        <end position="90"/>
    </location>
</feature>
<comment type="subcellular location">
    <subcellularLocation>
        <location evidence="1">Cell membrane</location>
        <topology evidence="1">Multi-pass membrane protein</topology>
    </subcellularLocation>
</comment>
<dbReference type="SUPFAM" id="SSF52540">
    <property type="entry name" value="P-loop containing nucleoside triphosphate hydrolases"/>
    <property type="match status" value="1"/>
</dbReference>
<reference evidence="8" key="2">
    <citation type="submission" date="2014-02" db="EMBL/GenBank/DDBJ databases">
        <title>Plasmid-mediated 2-methylpyridine and pyridine degradation in Arthrobacter sp. 68b.</title>
        <authorList>
            <person name="Stanislauskiene R."/>
            <person name="Rutkiene R."/>
            <person name="Gasparaviciute R."/>
            <person name="Meskiene R."/>
            <person name="Bachamatova I."/>
            <person name="Marcinkeviciene L."/>
            <person name="Meskys R."/>
        </authorList>
    </citation>
    <scope>NUCLEOTIDE SEQUENCE</scope>
    <source>
        <strain evidence="8">68b</strain>
        <plasmid evidence="8">p2MP</plasmid>
    </source>
</reference>
<dbReference type="GO" id="GO:0005886">
    <property type="term" value="C:plasma membrane"/>
    <property type="evidence" value="ECO:0007669"/>
    <property type="project" value="UniProtKB-SubCell"/>
</dbReference>
<organism evidence="8">
    <name type="scientific">Arthrobacter sp. 68b</name>
    <dbReference type="NCBI Taxonomy" id="311808"/>
    <lineage>
        <taxon>Bacteria</taxon>
        <taxon>Bacillati</taxon>
        <taxon>Actinomycetota</taxon>
        <taxon>Actinomycetes</taxon>
        <taxon>Micrococcales</taxon>
        <taxon>Micrococcaceae</taxon>
        <taxon>Arthrobacter</taxon>
    </lineage>
</organism>